<dbReference type="OrthoDB" id="9633697at2759"/>
<sequence>MDGVRSLEHVLWMPRDDSEANPEDLSQKFLIFCHPSAFSHYFSSNKRHDGASKEEPLAQPQVFSALVTQHQRLSQLQMTIDEDLLRIEKSISSLERSISSLSEVILQNRRGLDLLLMQQGGLCAALREECWFYADYTGVVRDSMAELRERLAQRKREREAQQGWFESWFNQSPWLATLVPTLIGPLTMILLTLIFGPCILNKLVSFVRRRLEKVDILFVKRMPITVKCACY</sequence>
<evidence type="ECO:0000256" key="12">
    <source>
        <dbReference type="ARBA" id="ARBA00023180"/>
    </source>
</evidence>
<keyword evidence="6 14" id="KW-0812">Transmembrane</keyword>
<evidence type="ECO:0008006" key="17">
    <source>
        <dbReference type="Google" id="ProtNLM"/>
    </source>
</evidence>
<evidence type="ECO:0000313" key="15">
    <source>
        <dbReference type="EMBL" id="RMC19898.1"/>
    </source>
</evidence>
<dbReference type="Pfam" id="PF00429">
    <property type="entry name" value="TLV_coat"/>
    <property type="match status" value="1"/>
</dbReference>
<keyword evidence="4" id="KW-1032">Host cell membrane</keyword>
<name>A0A3M0L398_HIRRU</name>
<dbReference type="CDD" id="cd09851">
    <property type="entry name" value="HTLV-1-like_HR1-HR2"/>
    <property type="match status" value="1"/>
</dbReference>
<keyword evidence="7" id="KW-1043">Host membrane</keyword>
<evidence type="ECO:0000256" key="3">
    <source>
        <dbReference type="ARBA" id="ARBA00004563"/>
    </source>
</evidence>
<evidence type="ECO:0000256" key="11">
    <source>
        <dbReference type="ARBA" id="ARBA00023157"/>
    </source>
</evidence>
<evidence type="ECO:0000256" key="10">
    <source>
        <dbReference type="ARBA" id="ARBA00023139"/>
    </source>
</evidence>
<dbReference type="SUPFAM" id="SSF58069">
    <property type="entry name" value="Virus ectodomain"/>
    <property type="match status" value="1"/>
</dbReference>
<keyword evidence="8 14" id="KW-1133">Transmembrane helix</keyword>
<evidence type="ECO:0000256" key="2">
    <source>
        <dbReference type="ARBA" id="ARBA00004531"/>
    </source>
</evidence>
<evidence type="ECO:0000313" key="16">
    <source>
        <dbReference type="Proteomes" id="UP000269221"/>
    </source>
</evidence>
<comment type="caution">
    <text evidence="15">The sequence shown here is derived from an EMBL/GenBank/DDBJ whole genome shotgun (WGS) entry which is preliminary data.</text>
</comment>
<evidence type="ECO:0000256" key="8">
    <source>
        <dbReference type="ARBA" id="ARBA00022989"/>
    </source>
</evidence>
<keyword evidence="10" id="KW-0564">Palmitate</keyword>
<evidence type="ECO:0000256" key="1">
    <source>
        <dbReference type="ARBA" id="ARBA00004402"/>
    </source>
</evidence>
<dbReference type="EMBL" id="QRBI01000094">
    <property type="protein sequence ID" value="RMC19898.1"/>
    <property type="molecule type" value="Genomic_DNA"/>
</dbReference>
<keyword evidence="11" id="KW-1015">Disulfide bond</keyword>
<dbReference type="InterPro" id="IPR018154">
    <property type="entry name" value="TLV/ENV_coat_polyprotein"/>
</dbReference>
<keyword evidence="5" id="KW-0945">Host-virus interaction</keyword>
<keyword evidence="9 14" id="KW-0472">Membrane</keyword>
<accession>A0A3M0L398</accession>
<evidence type="ECO:0000256" key="4">
    <source>
        <dbReference type="ARBA" id="ARBA00022511"/>
    </source>
</evidence>
<gene>
    <name evidence="15" type="ORF">DUI87_03464</name>
</gene>
<evidence type="ECO:0000256" key="6">
    <source>
        <dbReference type="ARBA" id="ARBA00022692"/>
    </source>
</evidence>
<proteinExistence type="predicted"/>
<keyword evidence="12" id="KW-0325">Glycoprotein</keyword>
<dbReference type="AlphaFoldDB" id="A0A3M0L398"/>
<dbReference type="Proteomes" id="UP000269221">
    <property type="component" value="Unassembled WGS sequence"/>
</dbReference>
<dbReference type="PANTHER" id="PTHR10424">
    <property type="entry name" value="VIRAL ENVELOPE PROTEIN"/>
    <property type="match status" value="1"/>
</dbReference>
<evidence type="ECO:0000256" key="13">
    <source>
        <dbReference type="ARBA" id="ARBA00023288"/>
    </source>
</evidence>
<dbReference type="Gene3D" id="1.10.287.210">
    <property type="match status" value="1"/>
</dbReference>
<evidence type="ECO:0000256" key="7">
    <source>
        <dbReference type="ARBA" id="ARBA00022870"/>
    </source>
</evidence>
<keyword evidence="13" id="KW-0449">Lipoprotein</keyword>
<evidence type="ECO:0000256" key="5">
    <source>
        <dbReference type="ARBA" id="ARBA00022581"/>
    </source>
</evidence>
<dbReference type="PANTHER" id="PTHR10424:SF81">
    <property type="entry name" value="ERVV2 PROTEIN"/>
    <property type="match status" value="1"/>
</dbReference>
<protein>
    <recommendedName>
        <fullName evidence="17">ENV1 protein</fullName>
    </recommendedName>
</protein>
<evidence type="ECO:0000256" key="9">
    <source>
        <dbReference type="ARBA" id="ARBA00023136"/>
    </source>
</evidence>
<comment type="subcellular location">
    <subcellularLocation>
        <location evidence="1">Host cell membrane</location>
        <topology evidence="1">Single-pass type I membrane protein</topology>
    </subcellularLocation>
    <subcellularLocation>
        <location evidence="2">Host endomembrane system</location>
        <topology evidence="2">Peripheral membrane protein</topology>
    </subcellularLocation>
    <subcellularLocation>
        <location evidence="3">Virion membrane</location>
        <topology evidence="3">Single-pass type I membrane protein</topology>
    </subcellularLocation>
</comment>
<evidence type="ECO:0000256" key="14">
    <source>
        <dbReference type="SAM" id="Phobius"/>
    </source>
</evidence>
<organism evidence="15 16">
    <name type="scientific">Hirundo rustica rustica</name>
    <dbReference type="NCBI Taxonomy" id="333673"/>
    <lineage>
        <taxon>Eukaryota</taxon>
        <taxon>Metazoa</taxon>
        <taxon>Chordata</taxon>
        <taxon>Craniata</taxon>
        <taxon>Vertebrata</taxon>
        <taxon>Euteleostomi</taxon>
        <taxon>Archelosauria</taxon>
        <taxon>Archosauria</taxon>
        <taxon>Dinosauria</taxon>
        <taxon>Saurischia</taxon>
        <taxon>Theropoda</taxon>
        <taxon>Coelurosauria</taxon>
        <taxon>Aves</taxon>
        <taxon>Neognathae</taxon>
        <taxon>Neoaves</taxon>
        <taxon>Telluraves</taxon>
        <taxon>Australaves</taxon>
        <taxon>Passeriformes</taxon>
        <taxon>Sylvioidea</taxon>
        <taxon>Hirundinidae</taxon>
        <taxon>Hirundo</taxon>
    </lineage>
</organism>
<reference evidence="15 16" key="1">
    <citation type="submission" date="2018-07" db="EMBL/GenBank/DDBJ databases">
        <title>A high quality draft genome assembly of the barn swallow (H. rustica rustica).</title>
        <authorList>
            <person name="Formenti G."/>
            <person name="Chiara M."/>
            <person name="Poveda L."/>
            <person name="Francoijs K.-J."/>
            <person name="Bonisoli-Alquati A."/>
            <person name="Canova L."/>
            <person name="Gianfranceschi L."/>
            <person name="Horner D.S."/>
            <person name="Saino N."/>
        </authorList>
    </citation>
    <scope>NUCLEOTIDE SEQUENCE [LARGE SCALE GENOMIC DNA]</scope>
    <source>
        <strain evidence="15">Chelidonia</strain>
        <tissue evidence="15">Blood</tissue>
    </source>
</reference>
<feature type="transmembrane region" description="Helical" evidence="14">
    <location>
        <begin position="174"/>
        <end position="200"/>
    </location>
</feature>
<keyword evidence="16" id="KW-1185">Reference proteome</keyword>